<feature type="compositionally biased region" description="Acidic residues" evidence="3">
    <location>
        <begin position="110"/>
        <end position="120"/>
    </location>
</feature>
<evidence type="ECO:0000259" key="4">
    <source>
        <dbReference type="PROSITE" id="PS51667"/>
    </source>
</evidence>
<comment type="caution">
    <text evidence="5">The sequence shown here is derived from an EMBL/GenBank/DDBJ whole genome shotgun (WGS) entry which is preliminary data.</text>
</comment>
<feature type="region of interest" description="Disordered" evidence="3">
    <location>
        <begin position="34"/>
        <end position="135"/>
    </location>
</feature>
<name>A0AAD7PYB0_QUISA</name>
<feature type="domain" description="WRC" evidence="4">
    <location>
        <begin position="228"/>
        <end position="272"/>
    </location>
</feature>
<feature type="compositionally biased region" description="Polar residues" evidence="3">
    <location>
        <begin position="66"/>
        <end position="80"/>
    </location>
</feature>
<evidence type="ECO:0000256" key="3">
    <source>
        <dbReference type="SAM" id="MobiDB-lite"/>
    </source>
</evidence>
<dbReference type="PROSITE" id="PS51667">
    <property type="entry name" value="WRC"/>
    <property type="match status" value="1"/>
</dbReference>
<sequence>MRIRKRQVPFPLSSLTPVPLSDLNLINRSPVVQLNHPDSTTTKDLPPNNSSIHPQEYHNLLKQDDATTPTNSKPSDQQLTPIGKASNGRDSSNDSGAHKERMEDCLELLPWEDERGEEVEEKSTDDSTSRKGSNLDSEIDAAVLLLSSPSHQACGRSWSEGEKAIPLKKRRGIIMESNNSKKVKVKVKVNARMNKKCLMQNGDNEEEEEDEETKVGVNYKKAARGSAVMEGSRCSRVNGRGWRCCQQTLVGYSLCEHHLGKGRLRSMNSVRSRSNKKETCDPLLSGDSSLASDNQKQTKLRLSDSSDDEGEGEGEDENEDEDDDEKQPLMMTKKRMKLGIVKARSLSSLLGQNNH</sequence>
<feature type="compositionally biased region" description="Polar residues" evidence="3">
    <location>
        <begin position="34"/>
        <end position="53"/>
    </location>
</feature>
<proteinExistence type="predicted"/>
<dbReference type="KEGG" id="qsa:O6P43_009468"/>
<evidence type="ECO:0000313" key="5">
    <source>
        <dbReference type="EMBL" id="KAJ7971434.1"/>
    </source>
</evidence>
<dbReference type="Proteomes" id="UP001163823">
    <property type="component" value="Chromosome 4"/>
</dbReference>
<feature type="compositionally biased region" description="Acidic residues" evidence="3">
    <location>
        <begin position="305"/>
        <end position="325"/>
    </location>
</feature>
<dbReference type="EMBL" id="JARAOO010000004">
    <property type="protein sequence ID" value="KAJ7971434.1"/>
    <property type="molecule type" value="Genomic_DNA"/>
</dbReference>
<dbReference type="AlphaFoldDB" id="A0AAD7PYB0"/>
<organism evidence="5 6">
    <name type="scientific">Quillaja saponaria</name>
    <name type="common">Soap bark tree</name>
    <dbReference type="NCBI Taxonomy" id="32244"/>
    <lineage>
        <taxon>Eukaryota</taxon>
        <taxon>Viridiplantae</taxon>
        <taxon>Streptophyta</taxon>
        <taxon>Embryophyta</taxon>
        <taxon>Tracheophyta</taxon>
        <taxon>Spermatophyta</taxon>
        <taxon>Magnoliopsida</taxon>
        <taxon>eudicotyledons</taxon>
        <taxon>Gunneridae</taxon>
        <taxon>Pentapetalae</taxon>
        <taxon>rosids</taxon>
        <taxon>fabids</taxon>
        <taxon>Fabales</taxon>
        <taxon>Quillajaceae</taxon>
        <taxon>Quillaja</taxon>
    </lineage>
</organism>
<feature type="compositionally biased region" description="Basic and acidic residues" evidence="3">
    <location>
        <begin position="55"/>
        <end position="65"/>
    </location>
</feature>
<dbReference type="InterPro" id="IPR014977">
    <property type="entry name" value="WRC_dom"/>
</dbReference>
<keyword evidence="6" id="KW-1185">Reference proteome</keyword>
<accession>A0AAD7PYB0</accession>
<evidence type="ECO:0000256" key="2">
    <source>
        <dbReference type="PROSITE-ProRule" id="PRU01002"/>
    </source>
</evidence>
<gene>
    <name evidence="5" type="ORF">O6P43_009468</name>
</gene>
<evidence type="ECO:0000256" key="1">
    <source>
        <dbReference type="ARBA" id="ARBA00023242"/>
    </source>
</evidence>
<comment type="caution">
    <text evidence="2">Lacks conserved residue(s) required for the propagation of feature annotation.</text>
</comment>
<reference evidence="5" key="1">
    <citation type="journal article" date="2023" name="Science">
        <title>Elucidation of the pathway for biosynthesis of saponin adjuvants from the soapbark tree.</title>
        <authorList>
            <person name="Reed J."/>
            <person name="Orme A."/>
            <person name="El-Demerdash A."/>
            <person name="Owen C."/>
            <person name="Martin L.B.B."/>
            <person name="Misra R.C."/>
            <person name="Kikuchi S."/>
            <person name="Rejzek M."/>
            <person name="Martin A.C."/>
            <person name="Harkess A."/>
            <person name="Leebens-Mack J."/>
            <person name="Louveau T."/>
            <person name="Stephenson M.J."/>
            <person name="Osbourn A."/>
        </authorList>
    </citation>
    <scope>NUCLEOTIDE SEQUENCE</scope>
    <source>
        <strain evidence="5">S10</strain>
    </source>
</reference>
<dbReference type="Pfam" id="PF08879">
    <property type="entry name" value="WRC"/>
    <property type="match status" value="1"/>
</dbReference>
<keyword evidence="1" id="KW-0539">Nucleus</keyword>
<feature type="region of interest" description="Disordered" evidence="3">
    <location>
        <begin position="266"/>
        <end position="336"/>
    </location>
</feature>
<feature type="compositionally biased region" description="Polar residues" evidence="3">
    <location>
        <begin position="286"/>
        <end position="297"/>
    </location>
</feature>
<dbReference type="PANTHER" id="PTHR34122:SF1">
    <property type="entry name" value="EXPRESSED PROTEIN"/>
    <property type="match status" value="1"/>
</dbReference>
<dbReference type="PANTHER" id="PTHR34122">
    <property type="entry name" value="EXPRESSED PROTEIN-RELATED"/>
    <property type="match status" value="1"/>
</dbReference>
<evidence type="ECO:0000313" key="6">
    <source>
        <dbReference type="Proteomes" id="UP001163823"/>
    </source>
</evidence>
<protein>
    <submittedName>
        <fullName evidence="5">Growth-regulating factor</fullName>
    </submittedName>
</protein>